<dbReference type="NCBIfam" id="NF006045">
    <property type="entry name" value="PRK08190.1"/>
    <property type="match status" value="1"/>
</dbReference>
<feature type="domain" description="Phosphate acetyl/butaryl transferase" evidence="3">
    <location>
        <begin position="247"/>
        <end position="458"/>
    </location>
</feature>
<accession>A0ABS7SPB3</accession>
<dbReference type="InterPro" id="IPR050500">
    <property type="entry name" value="Phos_Acetyltrans/Butyryltrans"/>
</dbReference>
<keyword evidence="6" id="KW-1185">Reference proteome</keyword>
<dbReference type="PANTHER" id="PTHR43356:SF2">
    <property type="entry name" value="PHOSPHATE ACETYLTRANSFERASE"/>
    <property type="match status" value="1"/>
</dbReference>
<dbReference type="Proteomes" id="UP000809349">
    <property type="component" value="Unassembled WGS sequence"/>
</dbReference>
<dbReference type="Pfam" id="PF01575">
    <property type="entry name" value="MaoC_dehydratas"/>
    <property type="match status" value="1"/>
</dbReference>
<reference evidence="5 6" key="1">
    <citation type="submission" date="2021-08" db="EMBL/GenBank/DDBJ databases">
        <title>Massilia sp. R798.</title>
        <authorList>
            <person name="Baek J.H."/>
            <person name="Jung H.S."/>
            <person name="Kim K.R."/>
            <person name="Jeon C.O."/>
        </authorList>
    </citation>
    <scope>NUCLEOTIDE SEQUENCE [LARGE SCALE GENOMIC DNA]</scope>
    <source>
        <strain evidence="5 6">R798</strain>
    </source>
</reference>
<evidence type="ECO:0000313" key="5">
    <source>
        <dbReference type="EMBL" id="MBZ2207497.1"/>
    </source>
</evidence>
<feature type="domain" description="MaoC-like" evidence="4">
    <location>
        <begin position="27"/>
        <end position="116"/>
    </location>
</feature>
<dbReference type="Gene3D" id="3.10.129.10">
    <property type="entry name" value="Hotdog Thioesterase"/>
    <property type="match status" value="1"/>
</dbReference>
<evidence type="ECO:0000313" key="6">
    <source>
        <dbReference type="Proteomes" id="UP000809349"/>
    </source>
</evidence>
<name>A0ABS7SPB3_9BURK</name>
<sequence>MSQPSHQVRQTIRNRTFDEIAIGDSASIERTLTHVDIQLFAVLSGDLNPQHLDAEFAASTRFHGVIAHGMWGAALISAVLGTRLPGPGTVYLGQTLKFLAPVRVGDTLRIGVTVLARDAASKRLTLDCRCSNQEGVSVIEGVATVLAPTERIERPSATLPEVRLAAGGGLQRLLDRARPLGPVKVAVVHPCDAASLAGALEARGAGLAEPLLVAPRARLEDLAAKAGLDLSGVPIEDVPHSHAGAARAAELAAAGRVEALMMGSLAAAELIRAVLKAKPGLRTARRLSHCYLMQAPAYPRPFILTDAAINIAPVLEDKADIVRNALDLAHAVGVAEPRVAILAAAETVNAAMPATLDAAALCKMAERGQIGGALLDGPLAFDSAVSIAAARLAGLASPVAGHADVLVVPDMESGNMLARQLESLGDASSAGIVLGARVPIVLAGAAETRSTRLGSCALALMMAHHCRAWPP</sequence>
<comment type="caution">
    <text evidence="5">The sequence shown here is derived from an EMBL/GenBank/DDBJ whole genome shotgun (WGS) entry which is preliminary data.</text>
</comment>
<proteinExistence type="predicted"/>
<dbReference type="SUPFAM" id="SSF53659">
    <property type="entry name" value="Isocitrate/Isopropylmalate dehydrogenase-like"/>
    <property type="match status" value="1"/>
</dbReference>
<dbReference type="EMBL" id="JAFBIL020000003">
    <property type="protein sequence ID" value="MBZ2207497.1"/>
    <property type="molecule type" value="Genomic_DNA"/>
</dbReference>
<dbReference type="SUPFAM" id="SSF54637">
    <property type="entry name" value="Thioesterase/thiol ester dehydrase-isomerase"/>
    <property type="match status" value="1"/>
</dbReference>
<gene>
    <name evidence="5" type="ORF">I4X03_009520</name>
</gene>
<keyword evidence="1" id="KW-0808">Transferase</keyword>
<dbReference type="InterPro" id="IPR002505">
    <property type="entry name" value="PTA_PTB"/>
</dbReference>
<organism evidence="5 6">
    <name type="scientific">Massilia soli</name>
    <dbReference type="NCBI Taxonomy" id="2792854"/>
    <lineage>
        <taxon>Bacteria</taxon>
        <taxon>Pseudomonadati</taxon>
        <taxon>Pseudomonadota</taxon>
        <taxon>Betaproteobacteria</taxon>
        <taxon>Burkholderiales</taxon>
        <taxon>Oxalobacteraceae</taxon>
        <taxon>Telluria group</taxon>
        <taxon>Massilia</taxon>
    </lineage>
</organism>
<keyword evidence="2" id="KW-0012">Acyltransferase</keyword>
<evidence type="ECO:0000259" key="3">
    <source>
        <dbReference type="Pfam" id="PF01515"/>
    </source>
</evidence>
<dbReference type="Pfam" id="PF01515">
    <property type="entry name" value="PTA_PTB"/>
    <property type="match status" value="1"/>
</dbReference>
<dbReference type="Gene3D" id="3.40.718.10">
    <property type="entry name" value="Isopropylmalate Dehydrogenase"/>
    <property type="match status" value="1"/>
</dbReference>
<dbReference type="InterPro" id="IPR002539">
    <property type="entry name" value="MaoC-like_dom"/>
</dbReference>
<dbReference type="PRINTS" id="PR01483">
    <property type="entry name" value="FASYNTHASE"/>
</dbReference>
<dbReference type="RefSeq" id="WP_223467984.1">
    <property type="nucleotide sequence ID" value="NZ_JAFBIL020000003.1"/>
</dbReference>
<dbReference type="InterPro" id="IPR029069">
    <property type="entry name" value="HotDog_dom_sf"/>
</dbReference>
<evidence type="ECO:0000256" key="1">
    <source>
        <dbReference type="ARBA" id="ARBA00022679"/>
    </source>
</evidence>
<protein>
    <submittedName>
        <fullName evidence="5">Bifunctional enoyl-CoA hydratase/phosphate acetyltransferase</fullName>
    </submittedName>
</protein>
<dbReference type="CDD" id="cd03449">
    <property type="entry name" value="R_hydratase"/>
    <property type="match status" value="1"/>
</dbReference>
<evidence type="ECO:0000259" key="4">
    <source>
        <dbReference type="Pfam" id="PF01575"/>
    </source>
</evidence>
<evidence type="ECO:0000256" key="2">
    <source>
        <dbReference type="ARBA" id="ARBA00023315"/>
    </source>
</evidence>
<dbReference type="PANTHER" id="PTHR43356">
    <property type="entry name" value="PHOSPHATE ACETYLTRANSFERASE"/>
    <property type="match status" value="1"/>
</dbReference>
<dbReference type="NCBIfam" id="NF008852">
    <property type="entry name" value="PRK11890.1"/>
    <property type="match status" value="1"/>
</dbReference>
<dbReference type="InterPro" id="IPR003965">
    <property type="entry name" value="Fatty_acid_synthase"/>
</dbReference>